<feature type="region of interest" description="Disordered" evidence="1">
    <location>
        <begin position="1"/>
        <end position="28"/>
    </location>
</feature>
<dbReference type="InterPro" id="IPR000772">
    <property type="entry name" value="Ricin_B_lectin"/>
</dbReference>
<dbReference type="PROSITE" id="PS50231">
    <property type="entry name" value="RICIN_B_LECTIN"/>
    <property type="match status" value="1"/>
</dbReference>
<evidence type="ECO:0000256" key="2">
    <source>
        <dbReference type="SAM" id="Phobius"/>
    </source>
</evidence>
<keyword evidence="2" id="KW-0812">Transmembrane</keyword>
<dbReference type="InterPro" id="IPR035992">
    <property type="entry name" value="Ricin_B-like_lectins"/>
</dbReference>
<evidence type="ECO:0000313" key="4">
    <source>
        <dbReference type="EMBL" id="MFC0844131.1"/>
    </source>
</evidence>
<feature type="domain" description="Ricin B lectin" evidence="3">
    <location>
        <begin position="76"/>
        <end position="200"/>
    </location>
</feature>
<evidence type="ECO:0000313" key="5">
    <source>
        <dbReference type="Proteomes" id="UP001589887"/>
    </source>
</evidence>
<feature type="transmembrane region" description="Helical" evidence="2">
    <location>
        <begin position="40"/>
        <end position="61"/>
    </location>
</feature>
<dbReference type="CDD" id="cd00161">
    <property type="entry name" value="beta-trefoil_Ricin-like"/>
    <property type="match status" value="1"/>
</dbReference>
<dbReference type="SMART" id="SM00458">
    <property type="entry name" value="RICIN"/>
    <property type="match status" value="1"/>
</dbReference>
<accession>A0ABV6TEB6</accession>
<organism evidence="4 5">
    <name type="scientific">Streptomyces noboritoensis</name>
    <dbReference type="NCBI Taxonomy" id="67337"/>
    <lineage>
        <taxon>Bacteria</taxon>
        <taxon>Bacillati</taxon>
        <taxon>Actinomycetota</taxon>
        <taxon>Actinomycetes</taxon>
        <taxon>Kitasatosporales</taxon>
        <taxon>Streptomycetaceae</taxon>
        <taxon>Streptomyces</taxon>
    </lineage>
</organism>
<proteinExistence type="predicted"/>
<keyword evidence="5" id="KW-1185">Reference proteome</keyword>
<protein>
    <submittedName>
        <fullName evidence="4">RICIN domain-containing protein</fullName>
    </submittedName>
</protein>
<reference evidence="4 5" key="1">
    <citation type="submission" date="2024-09" db="EMBL/GenBank/DDBJ databases">
        <authorList>
            <person name="Sun Q."/>
            <person name="Mori K."/>
        </authorList>
    </citation>
    <scope>NUCLEOTIDE SEQUENCE [LARGE SCALE GENOMIC DNA]</scope>
    <source>
        <strain evidence="4 5">JCM 4557</strain>
    </source>
</reference>
<evidence type="ECO:0000256" key="1">
    <source>
        <dbReference type="SAM" id="MobiDB-lite"/>
    </source>
</evidence>
<name>A0ABV6TEB6_9ACTN</name>
<keyword evidence="2" id="KW-0472">Membrane</keyword>
<keyword evidence="2" id="KW-1133">Transmembrane helix</keyword>
<dbReference type="Pfam" id="PF14200">
    <property type="entry name" value="RicinB_lectin_2"/>
    <property type="match status" value="1"/>
</dbReference>
<dbReference type="Gene3D" id="2.80.10.50">
    <property type="match status" value="3"/>
</dbReference>
<dbReference type="EMBL" id="JBHMQV010000009">
    <property type="protein sequence ID" value="MFC0844131.1"/>
    <property type="molecule type" value="Genomic_DNA"/>
</dbReference>
<dbReference type="SUPFAM" id="SSF50370">
    <property type="entry name" value="Ricin B-like lectins"/>
    <property type="match status" value="1"/>
</dbReference>
<comment type="caution">
    <text evidence="4">The sequence shown here is derived from an EMBL/GenBank/DDBJ whole genome shotgun (WGS) entry which is preliminary data.</text>
</comment>
<dbReference type="RefSeq" id="WP_394318164.1">
    <property type="nucleotide sequence ID" value="NZ_JBHMQV010000009.1"/>
</dbReference>
<dbReference type="Proteomes" id="UP001589887">
    <property type="component" value="Unassembled WGS sequence"/>
</dbReference>
<gene>
    <name evidence="4" type="ORF">ACFH04_10465</name>
</gene>
<sequence>MLGCTPVRPDGRRLFSSPAHHTSGTNEGAPIMARNHAKHLAALAVGAATLIAAGLVTAAPAEAQTKPGAPALAAAGGYFVNGDSGKCLDAVWSHTNGTKVTQWECYGGATQQWSWNGQEIVNTDSGKCLDAVWSHTNGTAVTQWDCYGGATQLWSLRWVNNGWEVVNVDSGKCLDAVWSHDNGTVVNQWDCYGGATQLWHG</sequence>
<evidence type="ECO:0000259" key="3">
    <source>
        <dbReference type="SMART" id="SM00458"/>
    </source>
</evidence>